<evidence type="ECO:0008006" key="4">
    <source>
        <dbReference type="Google" id="ProtNLM"/>
    </source>
</evidence>
<keyword evidence="3" id="KW-1185">Reference proteome</keyword>
<gene>
    <name evidence="2" type="ORF">ACH407_01205</name>
</gene>
<evidence type="ECO:0000313" key="3">
    <source>
        <dbReference type="Proteomes" id="UP001611339"/>
    </source>
</evidence>
<name>A0ABW7TXT6_9ACTN</name>
<evidence type="ECO:0000313" key="2">
    <source>
        <dbReference type="EMBL" id="MFI1712191.1"/>
    </source>
</evidence>
<accession>A0ABW7TXT6</accession>
<evidence type="ECO:0000256" key="1">
    <source>
        <dbReference type="SAM" id="Phobius"/>
    </source>
</evidence>
<reference evidence="2 3" key="1">
    <citation type="submission" date="2024-10" db="EMBL/GenBank/DDBJ databases">
        <title>The Natural Products Discovery Center: Release of the First 8490 Sequenced Strains for Exploring Actinobacteria Biosynthetic Diversity.</title>
        <authorList>
            <person name="Kalkreuter E."/>
            <person name="Kautsar S.A."/>
            <person name="Yang D."/>
            <person name="Bader C.D."/>
            <person name="Teijaro C.N."/>
            <person name="Fluegel L."/>
            <person name="Davis C.M."/>
            <person name="Simpson J.R."/>
            <person name="Lauterbach L."/>
            <person name="Steele A.D."/>
            <person name="Gui C."/>
            <person name="Meng S."/>
            <person name="Li G."/>
            <person name="Viehrig K."/>
            <person name="Ye F."/>
            <person name="Su P."/>
            <person name="Kiefer A.F."/>
            <person name="Nichols A."/>
            <person name="Cepeda A.J."/>
            <person name="Yan W."/>
            <person name="Fan B."/>
            <person name="Jiang Y."/>
            <person name="Adhikari A."/>
            <person name="Zheng C.-J."/>
            <person name="Schuster L."/>
            <person name="Cowan T.M."/>
            <person name="Smanski M.J."/>
            <person name="Chevrette M.G."/>
            <person name="De Carvalho L.P.S."/>
            <person name="Shen B."/>
        </authorList>
    </citation>
    <scope>NUCLEOTIDE SEQUENCE [LARGE SCALE GENOMIC DNA]</scope>
    <source>
        <strain evidence="2 3">NPDC020602</strain>
    </source>
</reference>
<dbReference type="RefSeq" id="WP_398706483.1">
    <property type="nucleotide sequence ID" value="NZ_JBIRUI010000001.1"/>
</dbReference>
<organism evidence="2 3">
    <name type="scientific">Streptomyces litmocidini</name>
    <dbReference type="NCBI Taxonomy" id="67318"/>
    <lineage>
        <taxon>Bacteria</taxon>
        <taxon>Bacillati</taxon>
        <taxon>Actinomycetota</taxon>
        <taxon>Actinomycetes</taxon>
        <taxon>Kitasatosporales</taxon>
        <taxon>Streptomycetaceae</taxon>
        <taxon>Streptomyces</taxon>
    </lineage>
</organism>
<sequence>MRARTSRRSRPTIPRAAFLTKHSRAARRTGRNVMGRLGPRGVTSLVFAVLAYVSPGERDAALVLRLAASTVLLSVILHGVTAEPLARWLGRRAGGPGREDGGAADG</sequence>
<protein>
    <recommendedName>
        <fullName evidence="4">Cation/H+ exchanger domain-containing protein</fullName>
    </recommendedName>
</protein>
<keyword evidence="1" id="KW-1133">Transmembrane helix</keyword>
<feature type="transmembrane region" description="Helical" evidence="1">
    <location>
        <begin position="37"/>
        <end position="54"/>
    </location>
</feature>
<proteinExistence type="predicted"/>
<keyword evidence="1" id="KW-0472">Membrane</keyword>
<feature type="transmembrane region" description="Helical" evidence="1">
    <location>
        <begin position="60"/>
        <end position="82"/>
    </location>
</feature>
<dbReference type="Proteomes" id="UP001611339">
    <property type="component" value="Unassembled WGS sequence"/>
</dbReference>
<dbReference type="EMBL" id="JBIRUI010000001">
    <property type="protein sequence ID" value="MFI1712191.1"/>
    <property type="molecule type" value="Genomic_DNA"/>
</dbReference>
<keyword evidence="1" id="KW-0812">Transmembrane</keyword>
<comment type="caution">
    <text evidence="2">The sequence shown here is derived from an EMBL/GenBank/DDBJ whole genome shotgun (WGS) entry which is preliminary data.</text>
</comment>